<protein>
    <submittedName>
        <fullName evidence="3">Uncharacterized membrane protein</fullName>
    </submittedName>
</protein>
<accession>A0A1H6CLY8</accession>
<evidence type="ECO:0000256" key="2">
    <source>
        <dbReference type="SAM" id="Phobius"/>
    </source>
</evidence>
<keyword evidence="2" id="KW-1133">Transmembrane helix</keyword>
<dbReference type="RefSeq" id="WP_103874704.1">
    <property type="nucleotide sequence ID" value="NZ_FNUY01000011.1"/>
</dbReference>
<dbReference type="Proteomes" id="UP000236743">
    <property type="component" value="Unassembled WGS sequence"/>
</dbReference>
<feature type="transmembrane region" description="Helical" evidence="2">
    <location>
        <begin position="65"/>
        <end position="86"/>
    </location>
</feature>
<sequence>MSDLVVIVYPTEARAEEMRQKVISLQKDYLIEISDAAIAVMHEGGKIKLNQLLNTTAMGAASGGFWGLLIGAIFLMPVFGAAIGAASGALGGALTDYGVNDGFMKELSASLQPGNAALFVLINKMTGDKVLEAIKGTGGVVLKTSLDHTREQALRDALAATTTSPAATPAAPAAEGTGAPAPIG</sequence>
<name>A0A1H6CLY8_9HYPH</name>
<keyword evidence="2" id="KW-0472">Membrane</keyword>
<reference evidence="3 4" key="1">
    <citation type="submission" date="2016-10" db="EMBL/GenBank/DDBJ databases">
        <authorList>
            <person name="de Groot N.N."/>
        </authorList>
    </citation>
    <scope>NUCLEOTIDE SEQUENCE [LARGE SCALE GENOMIC DNA]</scope>
    <source>
        <strain evidence="3 4">DSM 26656</strain>
    </source>
</reference>
<feature type="region of interest" description="Disordered" evidence="1">
    <location>
        <begin position="158"/>
        <end position="184"/>
    </location>
</feature>
<keyword evidence="2" id="KW-0812">Transmembrane</keyword>
<organism evidence="3 4">
    <name type="scientific">Bosea lathyri</name>
    <dbReference type="NCBI Taxonomy" id="1036778"/>
    <lineage>
        <taxon>Bacteria</taxon>
        <taxon>Pseudomonadati</taxon>
        <taxon>Pseudomonadota</taxon>
        <taxon>Alphaproteobacteria</taxon>
        <taxon>Hyphomicrobiales</taxon>
        <taxon>Boseaceae</taxon>
        <taxon>Bosea</taxon>
    </lineage>
</organism>
<dbReference type="Pfam" id="PF06897">
    <property type="entry name" value="DUF1269"/>
    <property type="match status" value="1"/>
</dbReference>
<keyword evidence="4" id="KW-1185">Reference proteome</keyword>
<proteinExistence type="predicted"/>
<gene>
    <name evidence="3" type="ORF">SAMN04488115_11119</name>
</gene>
<dbReference type="EMBL" id="FNUY01000011">
    <property type="protein sequence ID" value="SEG73787.1"/>
    <property type="molecule type" value="Genomic_DNA"/>
</dbReference>
<dbReference type="OrthoDB" id="275223at2"/>
<evidence type="ECO:0000313" key="4">
    <source>
        <dbReference type="Proteomes" id="UP000236743"/>
    </source>
</evidence>
<evidence type="ECO:0000313" key="3">
    <source>
        <dbReference type="EMBL" id="SEG73787.1"/>
    </source>
</evidence>
<evidence type="ECO:0000256" key="1">
    <source>
        <dbReference type="SAM" id="MobiDB-lite"/>
    </source>
</evidence>
<dbReference type="AlphaFoldDB" id="A0A1H6CLY8"/>
<dbReference type="InterPro" id="IPR009200">
    <property type="entry name" value="DUF1269_membrane"/>
</dbReference>